<sequence>MTFRPQTTTKFRFIRVNPFRGLLIDENTWADAHDYHRNMMRFHLLSMHGVGIVQGLEVVAMQPADNRLTVKPGVAIDSEGRLLYLSEPQLITMPPADAVATAFIVLEYQEKQAQMQAVTDGGKAQPTRVLESCQVRASLEPVPGSIEIARISYNPATKQVRNPTVVMQPGPNEIDMTARVMAAGTGAVANPVRQNRISLTVGIVRYGPPASSEWKRHSDGVRRLLRDVGANTILDANLLDGVSPMDESAIRSCRVLYMTGRVGFGFSPEEEQSLRRFLDRGGILWCEPCRNGLPSGAPDDFSRSSIELAQRLNRQLIQPRFGHPLLNSRFLFASPPPALDPAGVVVEANRLIITGGDYGCLWEGRGQERAEPPSREILRSAGEFGANALFMAVEQG</sequence>
<proteinExistence type="predicted"/>
<dbReference type="InterPro" id="IPR025297">
    <property type="entry name" value="DUF4159"/>
</dbReference>
<reference evidence="2 4" key="1">
    <citation type="submission" date="2020-06" db="EMBL/GenBank/DDBJ databases">
        <title>Anoxygenic phototrophic Chloroflexota member uses a Type I reaction center.</title>
        <authorList>
            <person name="Tsuji J.M."/>
            <person name="Shaw N.A."/>
            <person name="Nagashima S."/>
            <person name="Venkiteswaran J."/>
            <person name="Schiff S.L."/>
            <person name="Hanada S."/>
            <person name="Tank M."/>
            <person name="Neufeld J.D."/>
        </authorList>
    </citation>
    <scope>NUCLEOTIDE SEQUENCE [LARGE SCALE GENOMIC DNA]</scope>
    <source>
        <strain evidence="2">L227-S17</strain>
    </source>
</reference>
<accession>A0A8T7LU55</accession>
<evidence type="ECO:0000313" key="4">
    <source>
        <dbReference type="Proteomes" id="UP000521676"/>
    </source>
</evidence>
<evidence type="ECO:0000259" key="1">
    <source>
        <dbReference type="Pfam" id="PF13709"/>
    </source>
</evidence>
<dbReference type="AlphaFoldDB" id="A0A8T7LU55"/>
<dbReference type="Proteomes" id="UP001431572">
    <property type="component" value="Chromosome 1"/>
</dbReference>
<dbReference type="EMBL" id="JACATZ010000001">
    <property type="protein sequence ID" value="NWJ45568.1"/>
    <property type="molecule type" value="Genomic_DNA"/>
</dbReference>
<gene>
    <name evidence="2" type="ORF">HXX08_06795</name>
    <name evidence="3" type="ORF">OZ401_000707</name>
</gene>
<feature type="domain" description="DUF4159" evidence="1">
    <location>
        <begin position="202"/>
        <end position="390"/>
    </location>
</feature>
<dbReference type="EMBL" id="CP128399">
    <property type="protein sequence ID" value="WJW67441.1"/>
    <property type="molecule type" value="Genomic_DNA"/>
</dbReference>
<dbReference type="Proteomes" id="UP000521676">
    <property type="component" value="Unassembled WGS sequence"/>
</dbReference>
<dbReference type="RefSeq" id="WP_341469334.1">
    <property type="nucleotide sequence ID" value="NZ_CP128399.1"/>
</dbReference>
<keyword evidence="5" id="KW-1185">Reference proteome</keyword>
<evidence type="ECO:0000313" key="3">
    <source>
        <dbReference type="EMBL" id="WJW67441.1"/>
    </source>
</evidence>
<protein>
    <submittedName>
        <fullName evidence="2">DUF4159 domain-containing protein</fullName>
    </submittedName>
</protein>
<evidence type="ECO:0000313" key="2">
    <source>
        <dbReference type="EMBL" id="NWJ45568.1"/>
    </source>
</evidence>
<organism evidence="2 4">
    <name type="scientific">Candidatus Chlorohelix allophototropha</name>
    <dbReference type="NCBI Taxonomy" id="3003348"/>
    <lineage>
        <taxon>Bacteria</taxon>
        <taxon>Bacillati</taxon>
        <taxon>Chloroflexota</taxon>
        <taxon>Chloroflexia</taxon>
        <taxon>Candidatus Chloroheliales</taxon>
        <taxon>Candidatus Chloroheliaceae</taxon>
        <taxon>Candidatus Chlorohelix</taxon>
    </lineage>
</organism>
<evidence type="ECO:0000313" key="5">
    <source>
        <dbReference type="Proteomes" id="UP001431572"/>
    </source>
</evidence>
<dbReference type="Gene3D" id="3.40.50.12140">
    <property type="entry name" value="Domain of unknown function DUF4159"/>
    <property type="match status" value="1"/>
</dbReference>
<dbReference type="Pfam" id="PF13709">
    <property type="entry name" value="DUF4159"/>
    <property type="match status" value="1"/>
</dbReference>
<reference evidence="3" key="2">
    <citation type="journal article" date="2024" name="Nature">
        <title>Anoxygenic phototroph of the Chloroflexota uses a type I reaction centre.</title>
        <authorList>
            <person name="Tsuji J.M."/>
            <person name="Shaw N.A."/>
            <person name="Nagashima S."/>
            <person name="Venkiteswaran J.J."/>
            <person name="Schiff S.L."/>
            <person name="Watanabe T."/>
            <person name="Fukui M."/>
            <person name="Hanada S."/>
            <person name="Tank M."/>
            <person name="Neufeld J.D."/>
        </authorList>
    </citation>
    <scope>NUCLEOTIDE SEQUENCE</scope>
    <source>
        <strain evidence="3">L227-S17</strain>
    </source>
</reference>
<name>A0A8T7LU55_9CHLR</name>